<organism evidence="1 2">
    <name type="scientific">Sphaerodactylus townsendi</name>
    <dbReference type="NCBI Taxonomy" id="933632"/>
    <lineage>
        <taxon>Eukaryota</taxon>
        <taxon>Metazoa</taxon>
        <taxon>Chordata</taxon>
        <taxon>Craniata</taxon>
        <taxon>Vertebrata</taxon>
        <taxon>Euteleostomi</taxon>
        <taxon>Lepidosauria</taxon>
        <taxon>Squamata</taxon>
        <taxon>Bifurcata</taxon>
        <taxon>Gekkota</taxon>
        <taxon>Sphaerodactylidae</taxon>
        <taxon>Sphaerodactylus</taxon>
    </lineage>
</organism>
<protein>
    <submittedName>
        <fullName evidence="1">Uncharacterized protein</fullName>
    </submittedName>
</protein>
<reference evidence="1" key="1">
    <citation type="submission" date="2021-08" db="EMBL/GenBank/DDBJ databases">
        <title>The first chromosome-level gecko genome reveals the dynamic sex chromosomes of Neotropical dwarf geckos (Sphaerodactylidae: Sphaerodactylus).</title>
        <authorList>
            <person name="Pinto B.J."/>
            <person name="Keating S.E."/>
            <person name="Gamble T."/>
        </authorList>
    </citation>
    <scope>NUCLEOTIDE SEQUENCE</scope>
    <source>
        <strain evidence="1">TG3544</strain>
    </source>
</reference>
<accession>A0ACB8EHQ2</accession>
<dbReference type="EMBL" id="CM037616">
    <property type="protein sequence ID" value="KAH7991993.1"/>
    <property type="molecule type" value="Genomic_DNA"/>
</dbReference>
<dbReference type="Proteomes" id="UP000827872">
    <property type="component" value="Linkage Group LG03"/>
</dbReference>
<keyword evidence="2" id="KW-1185">Reference proteome</keyword>
<evidence type="ECO:0000313" key="2">
    <source>
        <dbReference type="Proteomes" id="UP000827872"/>
    </source>
</evidence>
<sequence>MVATVRAGRGSGWLVCVTRRSAPRERFGPLPAHFGGLTPEKRPTGRGAEAVGAARRFGCCRRANGSSVAGRSDQASRLRVNGERRREKAEPDESTSPDPTVGTCLLRFALGLAWKWGREVPLSGRFKVSFGCLSFCHRDRAGPMRTNESQTETRSRTRGVGGQPRSGL</sequence>
<comment type="caution">
    <text evidence="1">The sequence shown here is derived from an EMBL/GenBank/DDBJ whole genome shotgun (WGS) entry which is preliminary data.</text>
</comment>
<evidence type="ECO:0000313" key="1">
    <source>
        <dbReference type="EMBL" id="KAH7991993.1"/>
    </source>
</evidence>
<proteinExistence type="predicted"/>
<gene>
    <name evidence="1" type="ORF">K3G42_017948</name>
</gene>
<name>A0ACB8EHQ2_9SAUR</name>